<dbReference type="CDD" id="cd06580">
    <property type="entry name" value="TM_PBP1_transp_TpRbsC_like"/>
    <property type="match status" value="1"/>
</dbReference>
<dbReference type="HOGENOM" id="CLU_040769_1_0_0"/>
<feature type="transmembrane region" description="Helical" evidence="6">
    <location>
        <begin position="122"/>
        <end position="144"/>
    </location>
</feature>
<organism evidence="7 8">
    <name type="scientific">Anaerolinea thermophila (strain DSM 14523 / JCM 11388 / NBRC 100420 / UNI-1)</name>
    <dbReference type="NCBI Taxonomy" id="926569"/>
    <lineage>
        <taxon>Bacteria</taxon>
        <taxon>Bacillati</taxon>
        <taxon>Chloroflexota</taxon>
        <taxon>Anaerolineae</taxon>
        <taxon>Anaerolineales</taxon>
        <taxon>Anaerolineaceae</taxon>
        <taxon>Anaerolinea</taxon>
    </lineage>
</organism>
<dbReference type="FunCoup" id="E8N174">
    <property type="interactions" value="135"/>
</dbReference>
<dbReference type="Pfam" id="PF02653">
    <property type="entry name" value="BPD_transp_2"/>
    <property type="match status" value="1"/>
</dbReference>
<keyword evidence="5 6" id="KW-0472">Membrane</keyword>
<dbReference type="PANTHER" id="PTHR43370:SF1">
    <property type="entry name" value="GUANOSINE ABC TRANSPORTER PERMEASE PROTEIN NUPQ"/>
    <property type="match status" value="1"/>
</dbReference>
<comment type="subcellular location">
    <subcellularLocation>
        <location evidence="1">Cell membrane</location>
        <topology evidence="1">Multi-pass membrane protein</topology>
    </subcellularLocation>
</comment>
<dbReference type="InParanoid" id="E8N174"/>
<accession>E8N174</accession>
<feature type="transmembrane region" description="Helical" evidence="6">
    <location>
        <begin position="345"/>
        <end position="369"/>
    </location>
</feature>
<feature type="transmembrane region" description="Helical" evidence="6">
    <location>
        <begin position="64"/>
        <end position="85"/>
    </location>
</feature>
<feature type="transmembrane region" description="Helical" evidence="6">
    <location>
        <begin position="264"/>
        <end position="287"/>
    </location>
</feature>
<evidence type="ECO:0000313" key="8">
    <source>
        <dbReference type="Proteomes" id="UP000008922"/>
    </source>
</evidence>
<evidence type="ECO:0000256" key="5">
    <source>
        <dbReference type="ARBA" id="ARBA00023136"/>
    </source>
</evidence>
<feature type="transmembrane region" description="Helical" evidence="6">
    <location>
        <begin position="97"/>
        <end position="116"/>
    </location>
</feature>
<feature type="transmembrane region" description="Helical" evidence="6">
    <location>
        <begin position="207"/>
        <end position="229"/>
    </location>
</feature>
<dbReference type="EMBL" id="AP012029">
    <property type="protein sequence ID" value="BAJ64817.1"/>
    <property type="molecule type" value="Genomic_DNA"/>
</dbReference>
<dbReference type="Proteomes" id="UP000008922">
    <property type="component" value="Chromosome"/>
</dbReference>
<dbReference type="STRING" id="926569.ANT_27910"/>
<keyword evidence="2" id="KW-1003">Cell membrane</keyword>
<feature type="transmembrane region" description="Helical" evidence="6">
    <location>
        <begin position="151"/>
        <end position="171"/>
    </location>
</feature>
<evidence type="ECO:0000256" key="3">
    <source>
        <dbReference type="ARBA" id="ARBA00022692"/>
    </source>
</evidence>
<dbReference type="RefSeq" id="WP_013561164.1">
    <property type="nucleotide sequence ID" value="NC_014960.1"/>
</dbReference>
<dbReference type="GO" id="GO:0005886">
    <property type="term" value="C:plasma membrane"/>
    <property type="evidence" value="ECO:0007669"/>
    <property type="project" value="UniProtKB-SubCell"/>
</dbReference>
<evidence type="ECO:0000256" key="2">
    <source>
        <dbReference type="ARBA" id="ARBA00022475"/>
    </source>
</evidence>
<dbReference type="InterPro" id="IPR001851">
    <property type="entry name" value="ABC_transp_permease"/>
</dbReference>
<feature type="transmembrane region" description="Helical" evidence="6">
    <location>
        <begin position="21"/>
        <end position="38"/>
    </location>
</feature>
<feature type="transmembrane region" description="Helical" evidence="6">
    <location>
        <begin position="177"/>
        <end position="200"/>
    </location>
</feature>
<keyword evidence="8" id="KW-1185">Reference proteome</keyword>
<evidence type="ECO:0000256" key="1">
    <source>
        <dbReference type="ARBA" id="ARBA00004651"/>
    </source>
</evidence>
<evidence type="ECO:0000256" key="4">
    <source>
        <dbReference type="ARBA" id="ARBA00022989"/>
    </source>
</evidence>
<feature type="transmembrane region" description="Helical" evidence="6">
    <location>
        <begin position="390"/>
        <end position="408"/>
    </location>
</feature>
<evidence type="ECO:0000256" key="6">
    <source>
        <dbReference type="SAM" id="Phobius"/>
    </source>
</evidence>
<dbReference type="KEGG" id="atm:ANT_27910"/>
<dbReference type="OrthoDB" id="9792579at2"/>
<reference evidence="7 8" key="1">
    <citation type="submission" date="2010-12" db="EMBL/GenBank/DDBJ databases">
        <title>Whole genome sequence of Anaerolinea thermophila UNI-1.</title>
        <authorList>
            <person name="Narita-Yamada S."/>
            <person name="Kishi E."/>
            <person name="Watanabe Y."/>
            <person name="Takasaki K."/>
            <person name="Ankai A."/>
            <person name="Oguchi A."/>
            <person name="Fukui S."/>
            <person name="Takahashi M."/>
            <person name="Yashiro I."/>
            <person name="Hosoyama A."/>
            <person name="Sekiguchi Y."/>
            <person name="Hanada S."/>
            <person name="Fujita N."/>
        </authorList>
    </citation>
    <scope>NUCLEOTIDE SEQUENCE [LARGE SCALE GENOMIC DNA]</scope>
    <source>
        <strain evidence="8">DSM 14523 / JCM 11388 / NBRC 100420 / UNI-1</strain>
    </source>
</reference>
<dbReference type="AlphaFoldDB" id="E8N174"/>
<dbReference type="PANTHER" id="PTHR43370">
    <property type="entry name" value="SUGAR ABC TRANSPORTER INTEGRAL MEMBRANE PROTEIN-RELATED"/>
    <property type="match status" value="1"/>
</dbReference>
<protein>
    <submittedName>
        <fullName evidence="7">ABC transporter permease protein</fullName>
    </submittedName>
</protein>
<dbReference type="GO" id="GO:0022857">
    <property type="term" value="F:transmembrane transporter activity"/>
    <property type="evidence" value="ECO:0007669"/>
    <property type="project" value="InterPro"/>
</dbReference>
<gene>
    <name evidence="7" type="ordered locus">ANT_27910</name>
</gene>
<feature type="transmembrane region" description="Helical" evidence="6">
    <location>
        <begin position="308"/>
        <end position="333"/>
    </location>
</feature>
<evidence type="ECO:0000313" key="7">
    <source>
        <dbReference type="EMBL" id="BAJ64817.1"/>
    </source>
</evidence>
<proteinExistence type="predicted"/>
<name>E8N174_ANATU</name>
<dbReference type="eggNOG" id="COG1079">
    <property type="taxonomic scope" value="Bacteria"/>
</dbReference>
<keyword evidence="4 6" id="KW-1133">Transmembrane helix</keyword>
<keyword evidence="3 6" id="KW-0812">Transmembrane</keyword>
<sequence>MATSTIVIHRKVEIISPTRQRVTGIVEVLLGVLIFLFSRRAEPGMVARFVMTPGGLDRGAAPDWIVPAYATLLVLAILAVGLGLVQIFRGFGRWMNLVLSVVVALFVFAFLTWATAGKSLNLVGMLSAAVLLGVPIILGAFSGVLSERAGVVNIAIEGMMLMAAMVGALVGSVTKNMWIGLLAAVLSSMLLALIHGVLSIHYKINQIISGTVINIFSTGLTSFLSAKFLQTYQQLNNPPIFPRIPIPLLADIPVIGPLFFNTNLFVYIMLIALIVIQVALFSTRWGLRLRAVGEHPKAADTLGINVFATRYMAVLLSGLMAGIGGAFFTLGSVGRFDEMMTAGKGFIGLAAMIFGNWTPLGAFGAGLLFGFADSIATKLTILGTGIPTQFMAMSPYIVTMIVLAGVVGRGQMPAADGTPYEKE</sequence>